<organism evidence="2 3">
    <name type="scientific">Aldrovandia affinis</name>
    <dbReference type="NCBI Taxonomy" id="143900"/>
    <lineage>
        <taxon>Eukaryota</taxon>
        <taxon>Metazoa</taxon>
        <taxon>Chordata</taxon>
        <taxon>Craniata</taxon>
        <taxon>Vertebrata</taxon>
        <taxon>Euteleostomi</taxon>
        <taxon>Actinopterygii</taxon>
        <taxon>Neopterygii</taxon>
        <taxon>Teleostei</taxon>
        <taxon>Notacanthiformes</taxon>
        <taxon>Halosauridae</taxon>
        <taxon>Aldrovandia</taxon>
    </lineage>
</organism>
<protein>
    <submittedName>
        <fullName evidence="2">Uncharacterized protein</fullName>
    </submittedName>
</protein>
<dbReference type="Proteomes" id="UP001221898">
    <property type="component" value="Unassembled WGS sequence"/>
</dbReference>
<proteinExistence type="predicted"/>
<comment type="caution">
    <text evidence="2">The sequence shown here is derived from an EMBL/GenBank/DDBJ whole genome shotgun (WGS) entry which is preliminary data.</text>
</comment>
<evidence type="ECO:0000313" key="2">
    <source>
        <dbReference type="EMBL" id="KAJ8418180.1"/>
    </source>
</evidence>
<accession>A0AAD7TC54</accession>
<feature type="region of interest" description="Disordered" evidence="1">
    <location>
        <begin position="66"/>
        <end position="91"/>
    </location>
</feature>
<evidence type="ECO:0000256" key="1">
    <source>
        <dbReference type="SAM" id="MobiDB-lite"/>
    </source>
</evidence>
<dbReference type="EMBL" id="JAINUG010000002">
    <property type="protein sequence ID" value="KAJ8418180.1"/>
    <property type="molecule type" value="Genomic_DNA"/>
</dbReference>
<name>A0AAD7TC54_9TELE</name>
<dbReference type="AlphaFoldDB" id="A0AAD7TC54"/>
<evidence type="ECO:0000313" key="3">
    <source>
        <dbReference type="Proteomes" id="UP001221898"/>
    </source>
</evidence>
<keyword evidence="3" id="KW-1185">Reference proteome</keyword>
<reference evidence="2" key="1">
    <citation type="journal article" date="2023" name="Science">
        <title>Genome structures resolve the early diversification of teleost fishes.</title>
        <authorList>
            <person name="Parey E."/>
            <person name="Louis A."/>
            <person name="Montfort J."/>
            <person name="Bouchez O."/>
            <person name="Roques C."/>
            <person name="Iampietro C."/>
            <person name="Lluch J."/>
            <person name="Castinel A."/>
            <person name="Donnadieu C."/>
            <person name="Desvignes T."/>
            <person name="Floi Bucao C."/>
            <person name="Jouanno E."/>
            <person name="Wen M."/>
            <person name="Mejri S."/>
            <person name="Dirks R."/>
            <person name="Jansen H."/>
            <person name="Henkel C."/>
            <person name="Chen W.J."/>
            <person name="Zahm M."/>
            <person name="Cabau C."/>
            <person name="Klopp C."/>
            <person name="Thompson A.W."/>
            <person name="Robinson-Rechavi M."/>
            <person name="Braasch I."/>
            <person name="Lecointre G."/>
            <person name="Bobe J."/>
            <person name="Postlethwait J.H."/>
            <person name="Berthelot C."/>
            <person name="Roest Crollius H."/>
            <person name="Guiguen Y."/>
        </authorList>
    </citation>
    <scope>NUCLEOTIDE SEQUENCE</scope>
    <source>
        <strain evidence="2">NC1722</strain>
    </source>
</reference>
<gene>
    <name evidence="2" type="ORF">AAFF_G00138890</name>
</gene>
<sequence length="160" mass="18392">MGGRAPRGQQAPRESWKMGICDYRCVGLTAQKAFVLVVYRNEKTQKAFPRQASLESNNNFYEIPTPAQACSDASSSEEETPQLMRTQSDASFMDIHRRSKLRSSADLKRLKLHRFSINGHFYNHKTSVFTPGLRFSYKRPCEQYHDHSPSPQLTPQQIPR</sequence>